<dbReference type="InterPro" id="IPR051121">
    <property type="entry name" value="FAH"/>
</dbReference>
<dbReference type="InterPro" id="IPR036663">
    <property type="entry name" value="Fumarylacetoacetase_C_sf"/>
</dbReference>
<dbReference type="FunFam" id="3.90.850.10:FF:000002">
    <property type="entry name" value="2-hydroxyhepta-2,4-diene-1,7-dioate isomerase"/>
    <property type="match status" value="1"/>
</dbReference>
<evidence type="ECO:0000256" key="2">
    <source>
        <dbReference type="ARBA" id="ARBA00022723"/>
    </source>
</evidence>
<evidence type="ECO:0000313" key="4">
    <source>
        <dbReference type="EMBL" id="PZP49597.1"/>
    </source>
</evidence>
<protein>
    <submittedName>
        <fullName evidence="4">Ureidoglycolate lyase</fullName>
    </submittedName>
</protein>
<dbReference type="PANTHER" id="PTHR42796:SF4">
    <property type="entry name" value="FUMARYLACETOACETATE HYDROLASE DOMAIN-CONTAINING PROTEIN 2A"/>
    <property type="match status" value="1"/>
</dbReference>
<feature type="domain" description="Fumarylacetoacetase-like C-terminal" evidence="3">
    <location>
        <begin position="74"/>
        <end position="278"/>
    </location>
</feature>
<organism evidence="4 5">
    <name type="scientific">Pseudopedobacter saltans</name>
    <dbReference type="NCBI Taxonomy" id="151895"/>
    <lineage>
        <taxon>Bacteria</taxon>
        <taxon>Pseudomonadati</taxon>
        <taxon>Bacteroidota</taxon>
        <taxon>Sphingobacteriia</taxon>
        <taxon>Sphingobacteriales</taxon>
        <taxon>Sphingobacteriaceae</taxon>
        <taxon>Pseudopedobacter</taxon>
    </lineage>
</organism>
<dbReference type="GO" id="GO:0016853">
    <property type="term" value="F:isomerase activity"/>
    <property type="evidence" value="ECO:0007669"/>
    <property type="project" value="UniProtKB-ARBA"/>
</dbReference>
<dbReference type="GO" id="GO:0019752">
    <property type="term" value="P:carboxylic acid metabolic process"/>
    <property type="evidence" value="ECO:0007669"/>
    <property type="project" value="UniProtKB-ARBA"/>
</dbReference>
<dbReference type="Pfam" id="PF01557">
    <property type="entry name" value="FAA_hydrolase"/>
    <property type="match status" value="1"/>
</dbReference>
<evidence type="ECO:0000313" key="5">
    <source>
        <dbReference type="Proteomes" id="UP000249645"/>
    </source>
</evidence>
<dbReference type="SUPFAM" id="SSF56529">
    <property type="entry name" value="FAH"/>
    <property type="match status" value="1"/>
</dbReference>
<gene>
    <name evidence="4" type="ORF">DI598_07435</name>
</gene>
<evidence type="ECO:0000256" key="1">
    <source>
        <dbReference type="ARBA" id="ARBA00010211"/>
    </source>
</evidence>
<dbReference type="Gene3D" id="3.90.850.10">
    <property type="entry name" value="Fumarylacetoacetase-like, C-terminal domain"/>
    <property type="match status" value="1"/>
</dbReference>
<accession>A0A2W5F6U9</accession>
<dbReference type="Proteomes" id="UP000249645">
    <property type="component" value="Unassembled WGS sequence"/>
</dbReference>
<dbReference type="PANTHER" id="PTHR42796">
    <property type="entry name" value="FUMARYLACETOACETATE HYDROLASE DOMAIN-CONTAINING PROTEIN 2A-RELATED"/>
    <property type="match status" value="1"/>
</dbReference>
<dbReference type="GO" id="GO:0046872">
    <property type="term" value="F:metal ion binding"/>
    <property type="evidence" value="ECO:0007669"/>
    <property type="project" value="UniProtKB-KW"/>
</dbReference>
<comment type="similarity">
    <text evidence="1">Belongs to the FAH family.</text>
</comment>
<proteinExistence type="inferred from homology"/>
<comment type="caution">
    <text evidence="4">The sequence shown here is derived from an EMBL/GenBank/DDBJ whole genome shotgun (WGS) entry which is preliminary data.</text>
</comment>
<name>A0A2W5F6U9_9SPHI</name>
<dbReference type="InterPro" id="IPR011234">
    <property type="entry name" value="Fumarylacetoacetase-like_C"/>
</dbReference>
<dbReference type="AlphaFoldDB" id="A0A2W5F6U9"/>
<sequence length="285" mass="31175">MQLFRYGQKGAEKAGIVINEKKYDLSGFGQDFDNTFLSEGGLEKLKTYLSENEGKLSEIKEDARLGVPLANPQKIVCVGLNYVDHVKETGLKQENEPILFLKAISALTGPYDGITIPKDSLKTDWETELAVVIGKKAAYVKEEDAEDYIWGYALHNDISERAFQTERGGTWDKGKGCDTFAPVGPFIVPKENVADPNNLSVWLKLNGELVQNGNTSDFINKIPKLIAYISQFMSLNPGDIVSTGSPAGVGMGMNPQRFLKPGDVIEYGIDGLGIGKQTLSAYNAD</sequence>
<keyword evidence="2" id="KW-0479">Metal-binding</keyword>
<dbReference type="GO" id="GO:0016829">
    <property type="term" value="F:lyase activity"/>
    <property type="evidence" value="ECO:0007669"/>
    <property type="project" value="UniProtKB-KW"/>
</dbReference>
<dbReference type="EMBL" id="QFOI01000104">
    <property type="protein sequence ID" value="PZP49597.1"/>
    <property type="molecule type" value="Genomic_DNA"/>
</dbReference>
<reference evidence="4 5" key="1">
    <citation type="submission" date="2017-11" db="EMBL/GenBank/DDBJ databases">
        <title>Infants hospitalized years apart are colonized by the same room-sourced microbial strains.</title>
        <authorList>
            <person name="Brooks B."/>
            <person name="Olm M.R."/>
            <person name="Firek B.A."/>
            <person name="Baker R."/>
            <person name="Thomas B.C."/>
            <person name="Morowitz M.J."/>
            <person name="Banfield J.F."/>
        </authorList>
    </citation>
    <scope>NUCLEOTIDE SEQUENCE [LARGE SCALE GENOMIC DNA]</scope>
    <source>
        <strain evidence="4">S2_009_000_R2_76</strain>
    </source>
</reference>
<evidence type="ECO:0000259" key="3">
    <source>
        <dbReference type="Pfam" id="PF01557"/>
    </source>
</evidence>
<keyword evidence="4" id="KW-0456">Lyase</keyword>